<feature type="compositionally biased region" description="Basic and acidic residues" evidence="2">
    <location>
        <begin position="302"/>
        <end position="311"/>
    </location>
</feature>
<evidence type="ECO:0000256" key="3">
    <source>
        <dbReference type="SAM" id="SignalP"/>
    </source>
</evidence>
<dbReference type="PROSITE" id="PS51354">
    <property type="entry name" value="GLUTAREDOXIN_2"/>
    <property type="match status" value="1"/>
</dbReference>
<accession>A0A0F7UQV1</accession>
<proteinExistence type="predicted"/>
<keyword evidence="3" id="KW-0732">Signal</keyword>
<gene>
    <name evidence="5" type="ORF">BN1204_065200</name>
</gene>
<feature type="domain" description="Glutaredoxin" evidence="4">
    <location>
        <begin position="242"/>
        <end position="276"/>
    </location>
</feature>
<dbReference type="Gene3D" id="3.40.30.10">
    <property type="entry name" value="Glutaredoxin"/>
    <property type="match status" value="1"/>
</dbReference>
<feature type="signal peptide" evidence="3">
    <location>
        <begin position="1"/>
        <end position="26"/>
    </location>
</feature>
<evidence type="ECO:0000256" key="2">
    <source>
        <dbReference type="SAM" id="MobiDB-lite"/>
    </source>
</evidence>
<dbReference type="InterPro" id="IPR002109">
    <property type="entry name" value="Glutaredoxin"/>
</dbReference>
<evidence type="ECO:0000313" key="5">
    <source>
        <dbReference type="EMBL" id="CEL70845.1"/>
    </source>
</evidence>
<sequence>MMGPASWRQALCAVLGFLVACTVDFCQNVRGLQRTHGEDISGNTAFLSSPRHAYRGRRIQEAHPFPSSFTLWSPTSSGATNAASFRLSRSANLGNATELFLNPKNLHYRLDSAFAVPSAYSPPRAEAFQKAPPSAFSHRSLFPVAPVHVPWRPAHAGTLVRSSSSGGEEQVYHADSLRARVEELVHSAPVVLFMKGTPENPQCGYSRAIVEILQLAASEEPALSGSDKADASAPNTLPGGFFRPVDIWEDLALREALKRYTNWPTVPQLFIEHQFVGGTDIAAEMFRDRSLHQALSQAAKKFAETARDRGSSRYGRTATGAEQ</sequence>
<reference evidence="5" key="1">
    <citation type="journal article" date="2015" name="PLoS ONE">
        <title>Comprehensive Evaluation of Toxoplasma gondii VEG and Neospora caninum LIV Genomes with Tachyzoite Stage Transcriptome and Proteome Defines Novel Transcript Features.</title>
        <authorList>
            <person name="Ramaprasad A."/>
            <person name="Mourier T."/>
            <person name="Naeem R."/>
            <person name="Malas T.B."/>
            <person name="Moussa E."/>
            <person name="Panigrahi A."/>
            <person name="Vermont S.J."/>
            <person name="Otto T.D."/>
            <person name="Wastling J."/>
            <person name="Pain A."/>
        </authorList>
    </citation>
    <scope>NUCLEOTIDE SEQUENCE</scope>
    <source>
        <strain evidence="5">Liverpool</strain>
    </source>
</reference>
<dbReference type="PANTHER" id="PTHR10293">
    <property type="entry name" value="GLUTAREDOXIN FAMILY MEMBER"/>
    <property type="match status" value="1"/>
</dbReference>
<dbReference type="InterPro" id="IPR004480">
    <property type="entry name" value="Monothiol_GRX-rel"/>
</dbReference>
<name>A0A0F7UQV1_NEOCL</name>
<evidence type="ECO:0000256" key="1">
    <source>
        <dbReference type="ARBA" id="ARBA00023284"/>
    </source>
</evidence>
<dbReference type="Pfam" id="PF00462">
    <property type="entry name" value="Glutaredoxin"/>
    <property type="match status" value="1"/>
</dbReference>
<protein>
    <submittedName>
        <fullName evidence="5">Thioredoxin-like protein</fullName>
    </submittedName>
</protein>
<feature type="chain" id="PRO_5002523348" evidence="3">
    <location>
        <begin position="27"/>
        <end position="323"/>
    </location>
</feature>
<keyword evidence="1" id="KW-0676">Redox-active center</keyword>
<dbReference type="SUPFAM" id="SSF52833">
    <property type="entry name" value="Thioredoxin-like"/>
    <property type="match status" value="1"/>
</dbReference>
<evidence type="ECO:0000259" key="4">
    <source>
        <dbReference type="Pfam" id="PF00462"/>
    </source>
</evidence>
<organism evidence="5">
    <name type="scientific">Neospora caninum (strain Liverpool)</name>
    <dbReference type="NCBI Taxonomy" id="572307"/>
    <lineage>
        <taxon>Eukaryota</taxon>
        <taxon>Sar</taxon>
        <taxon>Alveolata</taxon>
        <taxon>Apicomplexa</taxon>
        <taxon>Conoidasida</taxon>
        <taxon>Coccidia</taxon>
        <taxon>Eucoccidiorida</taxon>
        <taxon>Eimeriorina</taxon>
        <taxon>Sarcocystidae</taxon>
        <taxon>Neospora</taxon>
    </lineage>
</organism>
<dbReference type="InterPro" id="IPR036249">
    <property type="entry name" value="Thioredoxin-like_sf"/>
</dbReference>
<dbReference type="AlphaFoldDB" id="A0A0F7UQV1"/>
<dbReference type="GO" id="GO:0005739">
    <property type="term" value="C:mitochondrion"/>
    <property type="evidence" value="ECO:0007669"/>
    <property type="project" value="UniProtKB-ARBA"/>
</dbReference>
<feature type="region of interest" description="Disordered" evidence="2">
    <location>
        <begin position="302"/>
        <end position="323"/>
    </location>
</feature>
<dbReference type="EMBL" id="LN714487">
    <property type="protein sequence ID" value="CEL70845.1"/>
    <property type="molecule type" value="Genomic_DNA"/>
</dbReference>
<dbReference type="PANTHER" id="PTHR10293:SF16">
    <property type="entry name" value="GLUTAREDOXIN-RELATED PROTEIN 5, MITOCHONDRIAL"/>
    <property type="match status" value="1"/>
</dbReference>